<organism evidence="1 2">
    <name type="scientific">Salix purpurea</name>
    <name type="common">Purple osier willow</name>
    <dbReference type="NCBI Taxonomy" id="77065"/>
    <lineage>
        <taxon>Eukaryota</taxon>
        <taxon>Viridiplantae</taxon>
        <taxon>Streptophyta</taxon>
        <taxon>Embryophyta</taxon>
        <taxon>Tracheophyta</taxon>
        <taxon>Spermatophyta</taxon>
        <taxon>Magnoliopsida</taxon>
        <taxon>eudicotyledons</taxon>
        <taxon>Gunneridae</taxon>
        <taxon>Pentapetalae</taxon>
        <taxon>rosids</taxon>
        <taxon>fabids</taxon>
        <taxon>Malpighiales</taxon>
        <taxon>Salicaceae</taxon>
        <taxon>Saliceae</taxon>
        <taxon>Salix</taxon>
    </lineage>
</organism>
<reference evidence="1" key="2">
    <citation type="journal article" date="2023" name="Int. J. Mol. Sci.">
        <title>De Novo Assembly and Annotation of 11 Diverse Shrub Willow (Salix) Genomes Reveals Novel Gene Organization in Sex-Linked Regions.</title>
        <authorList>
            <person name="Hyden B."/>
            <person name="Feng K."/>
            <person name="Yates T.B."/>
            <person name="Jawdy S."/>
            <person name="Cereghino C."/>
            <person name="Smart L.B."/>
            <person name="Muchero W."/>
        </authorList>
    </citation>
    <scope>NUCLEOTIDE SEQUENCE</scope>
    <source>
        <tissue evidence="1">Shoot tip</tissue>
    </source>
</reference>
<comment type="caution">
    <text evidence="1">The sequence shown here is derived from an EMBL/GenBank/DDBJ whole genome shotgun (WGS) entry which is preliminary data.</text>
</comment>
<dbReference type="Proteomes" id="UP001151532">
    <property type="component" value="Chromosome 4"/>
</dbReference>
<dbReference type="EMBL" id="JAPFFK010000004">
    <property type="protein sequence ID" value="KAJ6767079.1"/>
    <property type="molecule type" value="Genomic_DNA"/>
</dbReference>
<sequence length="94" mass="10710">MGNSLGFNQSFMKGALHCIQFFLLFMKLQRSKEQIPLSGYQRLSPYGCGVTNEPEPLCSISRRKNGCSSRIRDIERSHVYGKLKLSYKTVNMST</sequence>
<keyword evidence="2" id="KW-1185">Reference proteome</keyword>
<proteinExistence type="predicted"/>
<evidence type="ECO:0000313" key="2">
    <source>
        <dbReference type="Proteomes" id="UP001151532"/>
    </source>
</evidence>
<name>A0A9Q0WHL6_SALPP</name>
<gene>
    <name evidence="1" type="ORF">OIU79_022947</name>
</gene>
<dbReference type="AlphaFoldDB" id="A0A9Q0WHL6"/>
<protein>
    <submittedName>
        <fullName evidence="1">Uncharacterized protein</fullName>
    </submittedName>
</protein>
<accession>A0A9Q0WHL6</accession>
<evidence type="ECO:0000313" key="1">
    <source>
        <dbReference type="EMBL" id="KAJ6767079.1"/>
    </source>
</evidence>
<reference evidence="1" key="1">
    <citation type="submission" date="2022-11" db="EMBL/GenBank/DDBJ databases">
        <authorList>
            <person name="Hyden B.L."/>
            <person name="Feng K."/>
            <person name="Yates T."/>
            <person name="Jawdy S."/>
            <person name="Smart L.B."/>
            <person name="Muchero W."/>
        </authorList>
    </citation>
    <scope>NUCLEOTIDE SEQUENCE</scope>
    <source>
        <tissue evidence="1">Shoot tip</tissue>
    </source>
</reference>